<dbReference type="Pfam" id="PF14258">
    <property type="entry name" value="DUF4350"/>
    <property type="match status" value="1"/>
</dbReference>
<sequence>MTVPGPTLQPLASSASDADQRPPASTAAPRPRGRTGRILGWVFVIALLIGIALLATRFVAAAPELGGTLNPESPGPSGAKALAEIVRQQGTDIEITRSRTQAEAMIGTDTTLVLTDPLALSDEAALQLVESADRVVILTSSSRMLRLLDLGETVFNADAVDAQCNLPEFSRVGDIDATRLFTPAAGVDGCFRDSAGDAAVLRTSQEGRTLTLLEGGSLLSNEHLAENGNAALGLALLAQTDHVVWYVPSFQDTDRSDDAPDTLGTLTPDWVTPAILLLLLAGLAAIWWRGRRFGALVAESLPVTVRASETMHGRARLTAKAADAPHAAEAIRAGTQTRLATRLALSPRATAQEVADAASDRLGVPRGSLYDLLGGPLPQSDRDLIDLARKLAELETAVENTVHTERNRP</sequence>
<feature type="domain" description="DUF4350" evidence="3">
    <location>
        <begin position="71"/>
        <end position="237"/>
    </location>
</feature>
<reference evidence="4 5" key="1">
    <citation type="submission" date="2017-02" db="EMBL/GenBank/DDBJ databases">
        <authorList>
            <person name="Peterson S.W."/>
        </authorList>
    </citation>
    <scope>NUCLEOTIDE SEQUENCE [LARGE SCALE GENOMIC DNA]</scope>
    <source>
        <strain evidence="4 5">B Mb 05.01</strain>
    </source>
</reference>
<keyword evidence="2" id="KW-0472">Membrane</keyword>
<keyword evidence="2" id="KW-0812">Transmembrane</keyword>
<proteinExistence type="predicted"/>
<name>A0A1R4JFQ0_9MICO</name>
<evidence type="ECO:0000259" key="3">
    <source>
        <dbReference type="Pfam" id="PF14258"/>
    </source>
</evidence>
<protein>
    <submittedName>
        <fullName evidence="4">Putative secreted protein</fullName>
    </submittedName>
</protein>
<keyword evidence="5" id="KW-1185">Reference proteome</keyword>
<dbReference type="InterPro" id="IPR025646">
    <property type="entry name" value="DUF4350"/>
</dbReference>
<keyword evidence="2" id="KW-1133">Transmembrane helix</keyword>
<dbReference type="EMBL" id="FUKO01000019">
    <property type="protein sequence ID" value="SJN30832.1"/>
    <property type="molecule type" value="Genomic_DNA"/>
</dbReference>
<evidence type="ECO:0000256" key="2">
    <source>
        <dbReference type="SAM" id="Phobius"/>
    </source>
</evidence>
<evidence type="ECO:0000313" key="5">
    <source>
        <dbReference type="Proteomes" id="UP000196320"/>
    </source>
</evidence>
<dbReference type="AlphaFoldDB" id="A0A1R4JFQ0"/>
<dbReference type="RefSeq" id="WP_087130745.1">
    <property type="nucleotide sequence ID" value="NZ_FUKO01000019.1"/>
</dbReference>
<evidence type="ECO:0000313" key="4">
    <source>
        <dbReference type="EMBL" id="SJN30832.1"/>
    </source>
</evidence>
<accession>A0A1R4JFQ0</accession>
<dbReference type="Proteomes" id="UP000196320">
    <property type="component" value="Unassembled WGS sequence"/>
</dbReference>
<feature type="compositionally biased region" description="Low complexity" evidence="1">
    <location>
        <begin position="21"/>
        <end position="30"/>
    </location>
</feature>
<feature type="transmembrane region" description="Helical" evidence="2">
    <location>
        <begin position="38"/>
        <end position="60"/>
    </location>
</feature>
<evidence type="ECO:0000256" key="1">
    <source>
        <dbReference type="SAM" id="MobiDB-lite"/>
    </source>
</evidence>
<dbReference type="OrthoDB" id="5241668at2"/>
<organism evidence="4 5">
    <name type="scientific">Microbacterium esteraromaticum</name>
    <dbReference type="NCBI Taxonomy" id="57043"/>
    <lineage>
        <taxon>Bacteria</taxon>
        <taxon>Bacillati</taxon>
        <taxon>Actinomycetota</taxon>
        <taxon>Actinomycetes</taxon>
        <taxon>Micrococcales</taxon>
        <taxon>Microbacteriaceae</taxon>
        <taxon>Microbacterium</taxon>
    </lineage>
</organism>
<gene>
    <name evidence="4" type="ORF">FM104_07160</name>
</gene>
<feature type="region of interest" description="Disordered" evidence="1">
    <location>
        <begin position="1"/>
        <end position="31"/>
    </location>
</feature>